<evidence type="ECO:0000256" key="15">
    <source>
        <dbReference type="ARBA" id="ARBA00034332"/>
    </source>
</evidence>
<dbReference type="GO" id="GO:0006783">
    <property type="term" value="P:heme biosynthetic process"/>
    <property type="evidence" value="ECO:0007669"/>
    <property type="project" value="UniProtKB-KW"/>
</dbReference>
<keyword evidence="7" id="KW-0408">Iron</keyword>
<evidence type="ECO:0000256" key="12">
    <source>
        <dbReference type="ARBA" id="ARBA00023244"/>
    </source>
</evidence>
<dbReference type="EC" id="4.98.1.1" evidence="15"/>
<reference evidence="18 19" key="1">
    <citation type="journal article" date="2019" name="Sci. Rep.">
        <title>Orb-weaving spider Araneus ventricosus genome elucidates the spidroin gene catalogue.</title>
        <authorList>
            <person name="Kono N."/>
            <person name="Nakamura H."/>
            <person name="Ohtoshi R."/>
            <person name="Moran D.A.P."/>
            <person name="Shinohara A."/>
            <person name="Yoshida Y."/>
            <person name="Fujiwara M."/>
            <person name="Mori M."/>
            <person name="Tomita M."/>
            <person name="Arakawa K."/>
        </authorList>
    </citation>
    <scope>NUCLEOTIDE SEQUENCE [LARGE SCALE GENOMIC DNA]</scope>
</reference>
<evidence type="ECO:0000256" key="3">
    <source>
        <dbReference type="ARBA" id="ARBA00007718"/>
    </source>
</evidence>
<dbReference type="FunFam" id="3.40.50.1400:FF:000003">
    <property type="entry name" value="Ferrochelatase"/>
    <property type="match status" value="1"/>
</dbReference>
<dbReference type="CDD" id="cd03411">
    <property type="entry name" value="Ferrochelatase_N"/>
    <property type="match status" value="1"/>
</dbReference>
<evidence type="ECO:0000256" key="8">
    <source>
        <dbReference type="ARBA" id="ARBA00023128"/>
    </source>
</evidence>
<dbReference type="EMBL" id="BGPR01007546">
    <property type="protein sequence ID" value="GBN27718.1"/>
    <property type="molecule type" value="Genomic_DNA"/>
</dbReference>
<keyword evidence="19" id="KW-1185">Reference proteome</keyword>
<dbReference type="InterPro" id="IPR033659">
    <property type="entry name" value="Ferrochelatase_N"/>
</dbReference>
<dbReference type="SUPFAM" id="SSF53800">
    <property type="entry name" value="Chelatase"/>
    <property type="match status" value="1"/>
</dbReference>
<accession>A0A4Y2MKM7</accession>
<evidence type="ECO:0000256" key="16">
    <source>
        <dbReference type="ARBA" id="ARBA00049915"/>
    </source>
</evidence>
<keyword evidence="10" id="KW-0472">Membrane</keyword>
<evidence type="ECO:0000256" key="5">
    <source>
        <dbReference type="ARBA" id="ARBA00022792"/>
    </source>
</evidence>
<dbReference type="UniPathway" id="UPA00252"/>
<evidence type="ECO:0000256" key="4">
    <source>
        <dbReference type="ARBA" id="ARBA00021249"/>
    </source>
</evidence>
<gene>
    <name evidence="18" type="primary">fech</name>
    <name evidence="18" type="ORF">AVEN_201053_1</name>
</gene>
<keyword evidence="6" id="KW-0809">Transit peptide</keyword>
<dbReference type="GO" id="GO:0004325">
    <property type="term" value="F:ferrochelatase activity"/>
    <property type="evidence" value="ECO:0007669"/>
    <property type="project" value="UniProtKB-EC"/>
</dbReference>
<protein>
    <recommendedName>
        <fullName evidence="4">Ferrochelatase, mitochondrial</fullName>
        <ecNumber evidence="15">4.98.1.1</ecNumber>
    </recommendedName>
    <alternativeName>
        <fullName evidence="14">Heme synthase</fullName>
    </alternativeName>
    <alternativeName>
        <fullName evidence="13">Protoheme ferro-lyase</fullName>
    </alternativeName>
</protein>
<keyword evidence="8" id="KW-0496">Mitochondrion</keyword>
<dbReference type="Gene3D" id="3.40.50.1400">
    <property type="match status" value="2"/>
</dbReference>
<dbReference type="PANTHER" id="PTHR11108">
    <property type="entry name" value="FERROCHELATASE"/>
    <property type="match status" value="1"/>
</dbReference>
<keyword evidence="9" id="KW-0350">Heme biosynthesis</keyword>
<dbReference type="OrthoDB" id="1323at2759"/>
<evidence type="ECO:0000256" key="11">
    <source>
        <dbReference type="ARBA" id="ARBA00023239"/>
    </source>
</evidence>
<organism evidence="18 19">
    <name type="scientific">Araneus ventricosus</name>
    <name type="common">Orbweaver spider</name>
    <name type="synonym">Epeira ventricosa</name>
    <dbReference type="NCBI Taxonomy" id="182803"/>
    <lineage>
        <taxon>Eukaryota</taxon>
        <taxon>Metazoa</taxon>
        <taxon>Ecdysozoa</taxon>
        <taxon>Arthropoda</taxon>
        <taxon>Chelicerata</taxon>
        <taxon>Arachnida</taxon>
        <taxon>Araneae</taxon>
        <taxon>Araneomorphae</taxon>
        <taxon>Entelegynae</taxon>
        <taxon>Araneoidea</taxon>
        <taxon>Araneidae</taxon>
        <taxon>Araneus</taxon>
    </lineage>
</organism>
<comment type="subcellular location">
    <subcellularLocation>
        <location evidence="1">Mitochondrion inner membrane</location>
        <topology evidence="1">Peripheral membrane protein</topology>
        <orientation evidence="1">Matrix side</orientation>
    </subcellularLocation>
</comment>
<dbReference type="AlphaFoldDB" id="A0A4Y2MKM7"/>
<sequence>MAKSILNRCSLNVAYSLSNNVLRIKTGIGSLCFLKGFEKCNIRNYSSPSGKVKTGILMMNMGGPSSLTEVEDFLTRLFTDRDIMTLPMQSKLGPMIAKRRTPSITQKYSEIGGGSPILKWTNKQGELMTSLLDKISPTTAPHKHYVAFRYANPLTEDSIAQMEKDGVEHAVAFSQYPQYSCSTSGSSFNALYRYYSSKEIPMKWSFIDRWPTHPKLLECFADLITKELKTVPEEDRNDVVLLFTAHALPMKAVNAGDPYPAEVAATVLGVMQKLNFSHSYRLVWQSKVGPVAWLSPQTDDAIKGYIEKGKKNLMLIPISFVNEHIETLHELDIEYGEELAKKLGVKNFRRVPAPNDHPAFIEALADIVKTHLSKDEMCNPQLLLRCPLCTKVTCHITKGWLSTLKQRKH</sequence>
<evidence type="ECO:0000256" key="9">
    <source>
        <dbReference type="ARBA" id="ARBA00023133"/>
    </source>
</evidence>
<evidence type="ECO:0000256" key="6">
    <source>
        <dbReference type="ARBA" id="ARBA00022946"/>
    </source>
</evidence>
<dbReference type="HAMAP" id="MF_00323">
    <property type="entry name" value="Ferrochelatase"/>
    <property type="match status" value="1"/>
</dbReference>
<dbReference type="InterPro" id="IPR001015">
    <property type="entry name" value="Ferrochelatase"/>
</dbReference>
<dbReference type="Proteomes" id="UP000499080">
    <property type="component" value="Unassembled WGS sequence"/>
</dbReference>
<keyword evidence="11" id="KW-0456">Lyase</keyword>
<comment type="pathway">
    <text evidence="2">Porphyrin-containing compound metabolism; protoheme biosynthesis; protoheme from protoporphyrin-IX: step 1/1.</text>
</comment>
<proteinExistence type="inferred from homology"/>
<dbReference type="NCBIfam" id="TIGR00109">
    <property type="entry name" value="hemH"/>
    <property type="match status" value="1"/>
</dbReference>
<keyword evidence="5" id="KW-0999">Mitochondrion inner membrane</keyword>
<evidence type="ECO:0000313" key="19">
    <source>
        <dbReference type="Proteomes" id="UP000499080"/>
    </source>
</evidence>
<comment type="catalytic activity">
    <reaction evidence="16">
        <text>heme b + 2 H(+) = protoporphyrin IX + Fe(2+)</text>
        <dbReference type="Rhea" id="RHEA:22584"/>
        <dbReference type="ChEBI" id="CHEBI:15378"/>
        <dbReference type="ChEBI" id="CHEBI:29033"/>
        <dbReference type="ChEBI" id="CHEBI:57306"/>
        <dbReference type="ChEBI" id="CHEBI:60344"/>
        <dbReference type="EC" id="4.98.1.1"/>
    </reaction>
    <physiologicalReaction direction="right-to-left" evidence="16">
        <dbReference type="Rhea" id="RHEA:22586"/>
    </physiologicalReaction>
</comment>
<evidence type="ECO:0000256" key="10">
    <source>
        <dbReference type="ARBA" id="ARBA00023136"/>
    </source>
</evidence>
<dbReference type="CDD" id="cd00419">
    <property type="entry name" value="Ferrochelatase_C"/>
    <property type="match status" value="1"/>
</dbReference>
<dbReference type="InterPro" id="IPR033644">
    <property type="entry name" value="Ferrochelatase_C"/>
</dbReference>
<evidence type="ECO:0000256" key="17">
    <source>
        <dbReference type="RuleBase" id="RU004185"/>
    </source>
</evidence>
<dbReference type="GO" id="GO:0005743">
    <property type="term" value="C:mitochondrial inner membrane"/>
    <property type="evidence" value="ECO:0007669"/>
    <property type="project" value="UniProtKB-SubCell"/>
</dbReference>
<evidence type="ECO:0000256" key="14">
    <source>
        <dbReference type="ARBA" id="ARBA00032440"/>
    </source>
</evidence>
<dbReference type="PANTHER" id="PTHR11108:SF1">
    <property type="entry name" value="FERROCHELATASE, MITOCHONDRIAL"/>
    <property type="match status" value="1"/>
</dbReference>
<name>A0A4Y2MKM7_ARAVE</name>
<evidence type="ECO:0000256" key="2">
    <source>
        <dbReference type="ARBA" id="ARBA00004943"/>
    </source>
</evidence>
<evidence type="ECO:0000256" key="13">
    <source>
        <dbReference type="ARBA" id="ARBA00029619"/>
    </source>
</evidence>
<evidence type="ECO:0000256" key="7">
    <source>
        <dbReference type="ARBA" id="ARBA00023004"/>
    </source>
</evidence>
<comment type="caution">
    <text evidence="18">The sequence shown here is derived from an EMBL/GenBank/DDBJ whole genome shotgun (WGS) entry which is preliminary data.</text>
</comment>
<dbReference type="Pfam" id="PF00762">
    <property type="entry name" value="Ferrochelatase"/>
    <property type="match status" value="1"/>
</dbReference>
<evidence type="ECO:0000313" key="18">
    <source>
        <dbReference type="EMBL" id="GBN27718.1"/>
    </source>
</evidence>
<evidence type="ECO:0000256" key="1">
    <source>
        <dbReference type="ARBA" id="ARBA00004443"/>
    </source>
</evidence>
<keyword evidence="12" id="KW-0627">Porphyrin biosynthesis</keyword>
<comment type="similarity">
    <text evidence="3 17">Belongs to the ferrochelatase family.</text>
</comment>